<feature type="binding site" evidence="5">
    <location>
        <begin position="114"/>
        <end position="117"/>
    </location>
    <ligand>
        <name>NADP(+)</name>
        <dbReference type="ChEBI" id="CHEBI:58349"/>
    </ligand>
</feature>
<evidence type="ECO:0000313" key="7">
    <source>
        <dbReference type="EMBL" id="RCW87636.1"/>
    </source>
</evidence>
<feature type="binding site" evidence="5">
    <location>
        <position position="218"/>
    </location>
    <ligand>
        <name>substrate</name>
    </ligand>
</feature>
<accession>A0A368Z806</accession>
<feature type="binding site" evidence="5">
    <location>
        <position position="188"/>
    </location>
    <ligand>
        <name>NADP(+)</name>
        <dbReference type="ChEBI" id="CHEBI:58349"/>
    </ligand>
</feature>
<keyword evidence="3 5" id="KW-0560">Oxidoreductase</keyword>
<keyword evidence="4 5" id="KW-0413">Isomerase</keyword>
<dbReference type="GO" id="GO:0050577">
    <property type="term" value="F:GDP-L-fucose synthase activity"/>
    <property type="evidence" value="ECO:0007669"/>
    <property type="project" value="UniProtKB-UniRule"/>
</dbReference>
<dbReference type="EMBL" id="QPJM01000001">
    <property type="protein sequence ID" value="RCW87636.1"/>
    <property type="molecule type" value="Genomic_DNA"/>
</dbReference>
<dbReference type="RefSeq" id="WP_114428223.1">
    <property type="nucleotide sequence ID" value="NZ_QPJM01000001.1"/>
</dbReference>
<dbReference type="Gene3D" id="3.40.50.720">
    <property type="entry name" value="NAD(P)-binding Rossmann-like Domain"/>
    <property type="match status" value="1"/>
</dbReference>
<dbReference type="PANTHER" id="PTHR43238:SF1">
    <property type="entry name" value="GDP-L-FUCOSE SYNTHASE"/>
    <property type="match status" value="1"/>
</dbReference>
<dbReference type="InterPro" id="IPR028614">
    <property type="entry name" value="GDP_fucose/colitose_synth"/>
</dbReference>
<comment type="similarity">
    <text evidence="1 5">Belongs to the NAD(P)-dependent epimerase/dehydratase family. Fucose synthase subfamily.</text>
</comment>
<dbReference type="SUPFAM" id="SSF51735">
    <property type="entry name" value="NAD(P)-binding Rossmann-fold domains"/>
    <property type="match status" value="1"/>
</dbReference>
<dbReference type="CDD" id="cd05239">
    <property type="entry name" value="GDP_FS_SDR_e"/>
    <property type="match status" value="1"/>
</dbReference>
<dbReference type="GO" id="GO:0070401">
    <property type="term" value="F:NADP+ binding"/>
    <property type="evidence" value="ECO:0007669"/>
    <property type="project" value="UniProtKB-UniRule"/>
</dbReference>
<sequence>MAESDNHHFDLQGKRVWVAGHSGMVGSALTRRLQSEGCELLEVTHEELDLTRQLETEEWMASARPDAIFIAAAKVGGIIANSTYPAEFLYDNTMIAMNIIHSAHRLGVQKLLWLGSSCIFPKFADQPIQESSLLTGALEPTNEAYAVAKIAGLKLAEAYAREYGQNFLTAMPTSLYGPNDNFDPQNSHVLPALIRKMHEAKVSGSPTVVVWGTGTPKREFLHVDDLADACVFVMEKYVGPEFINIGSGHEISIHDAAILIAKIVDYDGSIIFDASRPDGTPRKLVDPTRLQSMGWRPSIDLETGLSDLYMRWQQSMLTPNNIAPTATAAR</sequence>
<proteinExistence type="inferred from homology"/>
<keyword evidence="8" id="KW-1185">Reference proteome</keyword>
<comment type="function">
    <text evidence="5">Catalyzes the two-step NADP-dependent conversion of GDP-4-dehydro-6-deoxy-D-mannose to GDP-fucose, involving an epimerase and a reductase reaction.</text>
</comment>
<dbReference type="GO" id="GO:0042351">
    <property type="term" value="P:'de novo' GDP-L-fucose biosynthetic process"/>
    <property type="evidence" value="ECO:0007669"/>
    <property type="project" value="UniProtKB-UniRule"/>
</dbReference>
<comment type="caution">
    <text evidence="5">Lacks conserved residue(s) required for the propagation of feature annotation.</text>
</comment>
<feature type="site" description="Important for catalytic activity" evidence="5">
    <location>
        <position position="118"/>
    </location>
</feature>
<dbReference type="InterPro" id="IPR036291">
    <property type="entry name" value="NAD(P)-bd_dom_sf"/>
</dbReference>
<reference evidence="7 8" key="1">
    <citation type="submission" date="2018-07" db="EMBL/GenBank/DDBJ databases">
        <title>Genomic Encyclopedia of Type Strains, Phase III (KMG-III): the genomes of soil and plant-associated and newly described type strains.</title>
        <authorList>
            <person name="Whitman W."/>
        </authorList>
    </citation>
    <scope>NUCLEOTIDE SEQUENCE [LARGE SCALE GENOMIC DNA]</scope>
    <source>
        <strain evidence="7 8">31-25a</strain>
    </source>
</reference>
<dbReference type="GO" id="GO:0016853">
    <property type="term" value="F:isomerase activity"/>
    <property type="evidence" value="ECO:0007669"/>
    <property type="project" value="UniProtKB-KW"/>
</dbReference>
<feature type="binding site" evidence="5">
    <location>
        <position position="196"/>
    </location>
    <ligand>
        <name>substrate</name>
    </ligand>
</feature>
<dbReference type="Pfam" id="PF01370">
    <property type="entry name" value="Epimerase"/>
    <property type="match status" value="1"/>
</dbReference>
<dbReference type="UniPathway" id="UPA00128">
    <property type="reaction ID" value="UER00191"/>
</dbReference>
<feature type="domain" description="NAD-dependent epimerase/dehydratase" evidence="6">
    <location>
        <begin position="17"/>
        <end position="246"/>
    </location>
</feature>
<dbReference type="HAMAP" id="MF_00956">
    <property type="entry name" value="GDP_fucose_synth"/>
    <property type="match status" value="1"/>
</dbReference>
<dbReference type="AlphaFoldDB" id="A0A368Z806"/>
<keyword evidence="2 5" id="KW-0521">NADP</keyword>
<evidence type="ECO:0000256" key="1">
    <source>
        <dbReference type="ARBA" id="ARBA00005959"/>
    </source>
</evidence>
<evidence type="ECO:0000313" key="8">
    <source>
        <dbReference type="Proteomes" id="UP000253324"/>
    </source>
</evidence>
<feature type="binding site" evidence="5">
    <location>
        <position position="149"/>
    </location>
    <ligand>
        <name>NADP(+)</name>
        <dbReference type="ChEBI" id="CHEBI:58349"/>
    </ligand>
</feature>
<gene>
    <name evidence="5" type="primary">fcl</name>
    <name evidence="7" type="ORF">C7476_101404</name>
</gene>
<evidence type="ECO:0000259" key="6">
    <source>
        <dbReference type="Pfam" id="PF01370"/>
    </source>
</evidence>
<comment type="caution">
    <text evidence="7">The sequence shown here is derived from an EMBL/GenBank/DDBJ whole genome shotgun (WGS) entry which is preliminary data.</text>
</comment>
<keyword evidence="5" id="KW-0511">Multifunctional enzyme</keyword>
<feature type="binding site" evidence="5">
    <location>
        <position position="211"/>
    </location>
    <ligand>
        <name>substrate</name>
    </ligand>
</feature>
<evidence type="ECO:0000256" key="3">
    <source>
        <dbReference type="ARBA" id="ARBA00023002"/>
    </source>
</evidence>
<protein>
    <recommendedName>
        <fullName evidence="5">GDP-L-fucose synthase</fullName>
        <ecNumber evidence="5">1.1.1.271</ecNumber>
    </recommendedName>
    <alternativeName>
        <fullName evidence="5">GDP-4-keto-6-deoxy-D-mannose-3,5-epimerase-4-reductase</fullName>
    </alternativeName>
</protein>
<evidence type="ECO:0000256" key="2">
    <source>
        <dbReference type="ARBA" id="ARBA00022857"/>
    </source>
</evidence>
<dbReference type="EC" id="1.1.1.271" evidence="5"/>
<comment type="pathway">
    <text evidence="5">Nucleotide-sugar biosynthesis; GDP-L-fucose biosynthesis via de novo pathway; GDP-L-fucose from GDP-alpha-D-mannose: step 2/2.</text>
</comment>
<dbReference type="Proteomes" id="UP000253324">
    <property type="component" value="Unassembled WGS sequence"/>
</dbReference>
<name>A0A368Z806_9HYPH</name>
<dbReference type="PANTHER" id="PTHR43238">
    <property type="entry name" value="GDP-L-FUCOSE SYNTHASE"/>
    <property type="match status" value="1"/>
</dbReference>
<feature type="site" description="Important for catalytic activity" evidence="5">
    <location>
        <position position="116"/>
    </location>
</feature>
<dbReference type="InterPro" id="IPR001509">
    <property type="entry name" value="Epimerase_deHydtase"/>
</dbReference>
<feature type="active site" description="Proton donor/acceptor" evidence="5">
    <location>
        <position position="145"/>
    </location>
</feature>
<comment type="catalytic activity">
    <reaction evidence="5">
        <text>GDP-beta-L-fucose + NADP(+) = GDP-4-dehydro-alpha-D-rhamnose + NADPH + H(+)</text>
        <dbReference type="Rhea" id="RHEA:18885"/>
        <dbReference type="ChEBI" id="CHEBI:15378"/>
        <dbReference type="ChEBI" id="CHEBI:57273"/>
        <dbReference type="ChEBI" id="CHEBI:57783"/>
        <dbReference type="ChEBI" id="CHEBI:57964"/>
        <dbReference type="ChEBI" id="CHEBI:58349"/>
        <dbReference type="EC" id="1.1.1.271"/>
    </reaction>
</comment>
<dbReference type="Gene3D" id="3.90.25.10">
    <property type="entry name" value="UDP-galactose 4-epimerase, domain 1"/>
    <property type="match status" value="1"/>
</dbReference>
<evidence type="ECO:0000256" key="5">
    <source>
        <dbReference type="HAMAP-Rule" id="MF_00956"/>
    </source>
</evidence>
<organism evidence="7 8">
    <name type="scientific">Phyllobacterium bourgognense</name>
    <dbReference type="NCBI Taxonomy" id="314236"/>
    <lineage>
        <taxon>Bacteria</taxon>
        <taxon>Pseudomonadati</taxon>
        <taxon>Pseudomonadota</taxon>
        <taxon>Alphaproteobacteria</taxon>
        <taxon>Hyphomicrobiales</taxon>
        <taxon>Phyllobacteriaceae</taxon>
        <taxon>Phyllobacterium</taxon>
    </lineage>
</organism>
<feature type="binding site" evidence="5">
    <location>
        <begin position="20"/>
        <end position="26"/>
    </location>
    <ligand>
        <name>NADP(+)</name>
        <dbReference type="ChEBI" id="CHEBI:58349"/>
    </ligand>
</feature>
<feature type="binding site" evidence="5">
    <location>
        <position position="278"/>
    </location>
    <ligand>
        <name>substrate</name>
    </ligand>
</feature>
<evidence type="ECO:0000256" key="4">
    <source>
        <dbReference type="ARBA" id="ARBA00023235"/>
    </source>
</evidence>